<keyword evidence="6 11" id="KW-0566">Pantothenate biosynthesis</keyword>
<dbReference type="InterPro" id="IPR050838">
    <property type="entry name" value="Ketopantoate_reductase"/>
</dbReference>
<feature type="domain" description="Ketopantoate reductase N-terminal" evidence="12">
    <location>
        <begin position="3"/>
        <end position="151"/>
    </location>
</feature>
<dbReference type="SUPFAM" id="SSF51735">
    <property type="entry name" value="NAD(P)-binding Rossmann-fold domains"/>
    <property type="match status" value="1"/>
</dbReference>
<proteinExistence type="inferred from homology"/>
<evidence type="ECO:0000256" key="10">
    <source>
        <dbReference type="ARBA" id="ARBA00048793"/>
    </source>
</evidence>
<evidence type="ECO:0000256" key="3">
    <source>
        <dbReference type="ARBA" id="ARBA00007870"/>
    </source>
</evidence>
<protein>
    <recommendedName>
        <fullName evidence="5 11">2-dehydropantoate 2-reductase</fullName>
        <ecNumber evidence="4 11">1.1.1.169</ecNumber>
    </recommendedName>
    <alternativeName>
        <fullName evidence="9 11">Ketopantoate reductase</fullName>
    </alternativeName>
</protein>
<dbReference type="GO" id="GO:0015940">
    <property type="term" value="P:pantothenate biosynthetic process"/>
    <property type="evidence" value="ECO:0007669"/>
    <property type="project" value="UniProtKB-UniPathway"/>
</dbReference>
<feature type="domain" description="Ketopantoate reductase C-terminal" evidence="13">
    <location>
        <begin position="177"/>
        <end position="303"/>
    </location>
</feature>
<keyword evidence="15" id="KW-1185">Reference proteome</keyword>
<reference evidence="14 15" key="1">
    <citation type="submission" date="2016-02" db="EMBL/GenBank/DDBJ databases">
        <title>Complete Genome Sequence of Weissella jogaejeotgali FOL01.</title>
        <authorList>
            <person name="Lee J.-H."/>
            <person name="Ku H.-J."/>
        </authorList>
    </citation>
    <scope>NUCLEOTIDE SEQUENCE [LARGE SCALE GENOMIC DNA]</scope>
    <source>
        <strain evidence="14 15">FOL01</strain>
    </source>
</reference>
<dbReference type="InterPro" id="IPR008927">
    <property type="entry name" value="6-PGluconate_DH-like_C_sf"/>
</dbReference>
<evidence type="ECO:0000259" key="12">
    <source>
        <dbReference type="Pfam" id="PF02558"/>
    </source>
</evidence>
<dbReference type="Gene3D" id="3.40.50.720">
    <property type="entry name" value="NAD(P)-binding Rossmann-like Domain"/>
    <property type="match status" value="1"/>
</dbReference>
<evidence type="ECO:0000256" key="9">
    <source>
        <dbReference type="ARBA" id="ARBA00032024"/>
    </source>
</evidence>
<dbReference type="Gene3D" id="1.10.1040.10">
    <property type="entry name" value="N-(1-d-carboxylethyl)-l-norvaline Dehydrogenase, domain 2"/>
    <property type="match status" value="1"/>
</dbReference>
<dbReference type="UniPathway" id="UPA00028">
    <property type="reaction ID" value="UER00004"/>
</dbReference>
<evidence type="ECO:0000256" key="1">
    <source>
        <dbReference type="ARBA" id="ARBA00002919"/>
    </source>
</evidence>
<evidence type="ECO:0000313" key="15">
    <source>
        <dbReference type="Proteomes" id="UP000185473"/>
    </source>
</evidence>
<evidence type="ECO:0000256" key="7">
    <source>
        <dbReference type="ARBA" id="ARBA00022857"/>
    </source>
</evidence>
<dbReference type="NCBIfam" id="TIGR00745">
    <property type="entry name" value="apbA_panE"/>
    <property type="match status" value="1"/>
</dbReference>
<dbReference type="InterPro" id="IPR036291">
    <property type="entry name" value="NAD(P)-bd_dom_sf"/>
</dbReference>
<evidence type="ECO:0000256" key="2">
    <source>
        <dbReference type="ARBA" id="ARBA00004994"/>
    </source>
</evidence>
<dbReference type="EC" id="1.1.1.169" evidence="4 11"/>
<evidence type="ECO:0000256" key="6">
    <source>
        <dbReference type="ARBA" id="ARBA00022655"/>
    </source>
</evidence>
<dbReference type="Pfam" id="PF02558">
    <property type="entry name" value="ApbA"/>
    <property type="match status" value="1"/>
</dbReference>
<dbReference type="InterPro" id="IPR013328">
    <property type="entry name" value="6PGD_dom2"/>
</dbReference>
<dbReference type="OrthoDB" id="9800163at2"/>
<keyword evidence="8 11" id="KW-0560">Oxidoreductase</keyword>
<dbReference type="RefSeq" id="WP_075270513.1">
    <property type="nucleotide sequence ID" value="NZ_CP014332.1"/>
</dbReference>
<comment type="catalytic activity">
    <reaction evidence="10 11">
        <text>(R)-pantoate + NADP(+) = 2-dehydropantoate + NADPH + H(+)</text>
        <dbReference type="Rhea" id="RHEA:16233"/>
        <dbReference type="ChEBI" id="CHEBI:11561"/>
        <dbReference type="ChEBI" id="CHEBI:15378"/>
        <dbReference type="ChEBI" id="CHEBI:15980"/>
        <dbReference type="ChEBI" id="CHEBI:57783"/>
        <dbReference type="ChEBI" id="CHEBI:58349"/>
        <dbReference type="EC" id="1.1.1.169"/>
    </reaction>
</comment>
<evidence type="ECO:0000256" key="4">
    <source>
        <dbReference type="ARBA" id="ARBA00013014"/>
    </source>
</evidence>
<accession>A0A1L6RE30</accession>
<dbReference type="Proteomes" id="UP000185473">
    <property type="component" value="Chromosome"/>
</dbReference>
<dbReference type="InterPro" id="IPR013752">
    <property type="entry name" value="KPA_reductase"/>
</dbReference>
<dbReference type="GO" id="GO:0005737">
    <property type="term" value="C:cytoplasm"/>
    <property type="evidence" value="ECO:0007669"/>
    <property type="project" value="TreeGrafter"/>
</dbReference>
<comment type="similarity">
    <text evidence="3 11">Belongs to the ketopantoate reductase family.</text>
</comment>
<comment type="function">
    <text evidence="1 11">Catalyzes the NADPH-dependent reduction of ketopantoate into pantoic acid.</text>
</comment>
<dbReference type="GO" id="GO:0050661">
    <property type="term" value="F:NADP binding"/>
    <property type="evidence" value="ECO:0007669"/>
    <property type="project" value="TreeGrafter"/>
</dbReference>
<dbReference type="NCBIfam" id="NF005088">
    <property type="entry name" value="PRK06522.1-2"/>
    <property type="match status" value="1"/>
</dbReference>
<evidence type="ECO:0000313" key="14">
    <source>
        <dbReference type="EMBL" id="APS42793.1"/>
    </source>
</evidence>
<dbReference type="SUPFAM" id="SSF48179">
    <property type="entry name" value="6-phosphogluconate dehydrogenase C-terminal domain-like"/>
    <property type="match status" value="1"/>
</dbReference>
<dbReference type="STRING" id="1631871.FOL01_1934"/>
<evidence type="ECO:0000259" key="13">
    <source>
        <dbReference type="Pfam" id="PF08546"/>
    </source>
</evidence>
<dbReference type="EMBL" id="CP014332">
    <property type="protein sequence ID" value="APS42793.1"/>
    <property type="molecule type" value="Genomic_DNA"/>
</dbReference>
<keyword evidence="7 11" id="KW-0521">NADP</keyword>
<dbReference type="GO" id="GO:0008677">
    <property type="term" value="F:2-dehydropantoate 2-reductase activity"/>
    <property type="evidence" value="ECO:0007669"/>
    <property type="project" value="UniProtKB-EC"/>
</dbReference>
<gene>
    <name evidence="14" type="ORF">FOL01_1934</name>
</gene>
<dbReference type="Pfam" id="PF08546">
    <property type="entry name" value="ApbA_C"/>
    <property type="match status" value="1"/>
</dbReference>
<organism evidence="14 15">
    <name type="scientific">Weissella jogaejeotgali</name>
    <dbReference type="NCBI Taxonomy" id="1631871"/>
    <lineage>
        <taxon>Bacteria</taxon>
        <taxon>Bacillati</taxon>
        <taxon>Bacillota</taxon>
        <taxon>Bacilli</taxon>
        <taxon>Lactobacillales</taxon>
        <taxon>Lactobacillaceae</taxon>
        <taxon>Weissella</taxon>
    </lineage>
</organism>
<sequence length="309" mass="33700">MKIAIAGSGAMGSRCGYMLHQAGNQVTLIDLWPEHVTTINTQGLSVETAGKQRFVKIPAAFPEDVHDDFDLILLFTKAMQLNDMLNKISHLLTDNTAVLCLSNGIGNLETIKKFNSHLDLLVGTTLWTSELVGPGAVVLKGSGYIEFQAIENVSHETVIKINDVLNEAGLDARPSNNVLLSIWKKACLNSVLNTFCTILDCKIMDLRKSQYTPILTKRVVSEFEAVAQAKGIPLTAELASKTINASLAPNQAGDHYPSMHQDIASGRHTEIDYLNGAIARMGKELNIPTPTNTLITELIHAREDTVIKN</sequence>
<evidence type="ECO:0000256" key="5">
    <source>
        <dbReference type="ARBA" id="ARBA00019465"/>
    </source>
</evidence>
<name>A0A1L6RE30_9LACO</name>
<evidence type="ECO:0000256" key="8">
    <source>
        <dbReference type="ARBA" id="ARBA00023002"/>
    </source>
</evidence>
<dbReference type="PANTHER" id="PTHR43765:SF2">
    <property type="entry name" value="2-DEHYDROPANTOATE 2-REDUCTASE"/>
    <property type="match status" value="1"/>
</dbReference>
<comment type="pathway">
    <text evidence="2 11">Cofactor biosynthesis; (R)-pantothenate biosynthesis; (R)-pantoate from 3-methyl-2-oxobutanoate: step 2/2.</text>
</comment>
<dbReference type="PANTHER" id="PTHR43765">
    <property type="entry name" value="2-DEHYDROPANTOATE 2-REDUCTASE-RELATED"/>
    <property type="match status" value="1"/>
</dbReference>
<dbReference type="InterPro" id="IPR003710">
    <property type="entry name" value="ApbA"/>
</dbReference>
<evidence type="ECO:0000256" key="11">
    <source>
        <dbReference type="RuleBase" id="RU362068"/>
    </source>
</evidence>
<dbReference type="KEGG" id="wjo:FOL01_1934"/>
<dbReference type="InterPro" id="IPR013332">
    <property type="entry name" value="KPR_N"/>
</dbReference>
<dbReference type="AlphaFoldDB" id="A0A1L6RE30"/>